<accession>A0A926HT39</accession>
<dbReference type="EMBL" id="JACRSS010000005">
    <property type="protein sequence ID" value="MBC8539102.1"/>
    <property type="molecule type" value="Genomic_DNA"/>
</dbReference>
<sequence length="101" mass="11434">MPEIRDIIITTKVNYGSIIVNIKDLMDSKGISRSRLARMTGIRYSMINRYYKNGDALQRIDLDVFSRICYALDCPLDSIMKYCPPDADDPETAPLSVIVSV</sequence>
<dbReference type="InterPro" id="IPR001387">
    <property type="entry name" value="Cro/C1-type_HTH"/>
</dbReference>
<reference evidence="2" key="1">
    <citation type="submission" date="2020-08" db="EMBL/GenBank/DDBJ databases">
        <title>Genome public.</title>
        <authorList>
            <person name="Liu C."/>
            <person name="Sun Q."/>
        </authorList>
    </citation>
    <scope>NUCLEOTIDE SEQUENCE</scope>
    <source>
        <strain evidence="2">NSJ-63</strain>
    </source>
</reference>
<name>A0A926HT39_9FIRM</name>
<dbReference type="SUPFAM" id="SSF47413">
    <property type="entry name" value="lambda repressor-like DNA-binding domains"/>
    <property type="match status" value="1"/>
</dbReference>
<dbReference type="AlphaFoldDB" id="A0A926HT39"/>
<dbReference type="Gene3D" id="1.10.260.40">
    <property type="entry name" value="lambda repressor-like DNA-binding domains"/>
    <property type="match status" value="1"/>
</dbReference>
<dbReference type="Proteomes" id="UP000617951">
    <property type="component" value="Unassembled WGS sequence"/>
</dbReference>
<gene>
    <name evidence="2" type="ORF">H8693_09175</name>
</gene>
<comment type="caution">
    <text evidence="2">The sequence shown here is derived from an EMBL/GenBank/DDBJ whole genome shotgun (WGS) entry which is preliminary data.</text>
</comment>
<keyword evidence="3" id="KW-1185">Reference proteome</keyword>
<proteinExistence type="predicted"/>
<dbReference type="RefSeq" id="WP_249280723.1">
    <property type="nucleotide sequence ID" value="NZ_JACRSS010000005.1"/>
</dbReference>
<organism evidence="2 3">
    <name type="scientific">Guopingia tenuis</name>
    <dbReference type="NCBI Taxonomy" id="2763656"/>
    <lineage>
        <taxon>Bacteria</taxon>
        <taxon>Bacillati</taxon>
        <taxon>Bacillota</taxon>
        <taxon>Clostridia</taxon>
        <taxon>Christensenellales</taxon>
        <taxon>Christensenellaceae</taxon>
        <taxon>Guopingia</taxon>
    </lineage>
</organism>
<evidence type="ECO:0000259" key="1">
    <source>
        <dbReference type="PROSITE" id="PS50943"/>
    </source>
</evidence>
<protein>
    <submittedName>
        <fullName evidence="2">Helix-turn-helix transcriptional regulator</fullName>
    </submittedName>
</protein>
<evidence type="ECO:0000313" key="2">
    <source>
        <dbReference type="EMBL" id="MBC8539102.1"/>
    </source>
</evidence>
<dbReference type="GO" id="GO:0003677">
    <property type="term" value="F:DNA binding"/>
    <property type="evidence" value="ECO:0007669"/>
    <property type="project" value="InterPro"/>
</dbReference>
<evidence type="ECO:0000313" key="3">
    <source>
        <dbReference type="Proteomes" id="UP000617951"/>
    </source>
</evidence>
<dbReference type="PROSITE" id="PS50943">
    <property type="entry name" value="HTH_CROC1"/>
    <property type="match status" value="1"/>
</dbReference>
<feature type="domain" description="HTH cro/C1-type" evidence="1">
    <location>
        <begin position="22"/>
        <end position="79"/>
    </location>
</feature>
<dbReference type="InterPro" id="IPR010982">
    <property type="entry name" value="Lambda_DNA-bd_dom_sf"/>
</dbReference>
<dbReference type="Pfam" id="PF13443">
    <property type="entry name" value="HTH_26"/>
    <property type="match status" value="1"/>
</dbReference>
<dbReference type="SMART" id="SM00530">
    <property type="entry name" value="HTH_XRE"/>
    <property type="match status" value="1"/>
</dbReference>
<dbReference type="CDD" id="cd00093">
    <property type="entry name" value="HTH_XRE"/>
    <property type="match status" value="1"/>
</dbReference>